<dbReference type="EMBL" id="SWFS01000334">
    <property type="protein sequence ID" value="KAA8909733.1"/>
    <property type="molecule type" value="Genomic_DNA"/>
</dbReference>
<keyword evidence="2" id="KW-1185">Reference proteome</keyword>
<reference evidence="1" key="1">
    <citation type="journal article" date="2019" name="G3 (Bethesda)">
        <title>Genome Assemblies of Two Rare Opportunistic Yeast Pathogens: Diutina rugosa (syn. Candida rugosa) and Trichomonascus ciferrii (syn. Candida ciferrii).</title>
        <authorList>
            <person name="Mixao V."/>
            <person name="Saus E."/>
            <person name="Hansen A.P."/>
            <person name="Lass-Florl C."/>
            <person name="Gabaldon T."/>
        </authorList>
    </citation>
    <scope>NUCLEOTIDE SEQUENCE</scope>
    <source>
        <strain evidence="1">CBS 4856</strain>
    </source>
</reference>
<dbReference type="PANTHER" id="PTHR13179:SF8">
    <property type="entry name" value="GATOR COMPLEX PROTEIN DEPDC5"/>
    <property type="match status" value="1"/>
</dbReference>
<protein>
    <submittedName>
        <fullName evidence="1">Uncharacterized protein</fullName>
    </submittedName>
</protein>
<proteinExistence type="predicted"/>
<name>A0A642V627_9ASCO</name>
<dbReference type="AlphaFoldDB" id="A0A642V627"/>
<dbReference type="OrthoDB" id="39497at2759"/>
<dbReference type="Proteomes" id="UP000761534">
    <property type="component" value="Unassembled WGS sequence"/>
</dbReference>
<evidence type="ECO:0000313" key="1">
    <source>
        <dbReference type="EMBL" id="KAA8909733.1"/>
    </source>
</evidence>
<accession>A0A642V627</accession>
<organism evidence="1 2">
    <name type="scientific">Trichomonascus ciferrii</name>
    <dbReference type="NCBI Taxonomy" id="44093"/>
    <lineage>
        <taxon>Eukaryota</taxon>
        <taxon>Fungi</taxon>
        <taxon>Dikarya</taxon>
        <taxon>Ascomycota</taxon>
        <taxon>Saccharomycotina</taxon>
        <taxon>Dipodascomycetes</taxon>
        <taxon>Dipodascales</taxon>
        <taxon>Trichomonascaceae</taxon>
        <taxon>Trichomonascus</taxon>
        <taxon>Trichomonascus ciferrii complex</taxon>
    </lineage>
</organism>
<evidence type="ECO:0000313" key="2">
    <source>
        <dbReference type="Proteomes" id="UP000761534"/>
    </source>
</evidence>
<sequence length="177" mass="20569">MIYSTRPAAKLGSIEISIDIMCLSRRPLHVTPVFRFNGDDKETNCVRSWVDISFWKSSERYSKRWIPRCKIYEIRMMGVMEKEVSAICIDYLPKASSTKSLEEVMAEYDENMFIMNFKHHTKELTSAANVVTYNTSNNASTDSAFPPMLLIPKVSSPIYPRRVHSRPSFDQLWWVQT</sequence>
<dbReference type="GO" id="GO:1990130">
    <property type="term" value="C:GATOR1 complex"/>
    <property type="evidence" value="ECO:0007669"/>
    <property type="project" value="TreeGrafter"/>
</dbReference>
<dbReference type="InterPro" id="IPR027244">
    <property type="entry name" value="IML1"/>
</dbReference>
<dbReference type="PANTHER" id="PTHR13179">
    <property type="entry name" value="DEP DOMAIN CONTAINING PROTEIN 5"/>
    <property type="match status" value="1"/>
</dbReference>
<comment type="caution">
    <text evidence="1">The sequence shown here is derived from an EMBL/GenBank/DDBJ whole genome shotgun (WGS) entry which is preliminary data.</text>
</comment>
<dbReference type="VEuPathDB" id="FungiDB:TRICI_004382"/>
<dbReference type="GO" id="GO:0010508">
    <property type="term" value="P:positive regulation of autophagy"/>
    <property type="evidence" value="ECO:0007669"/>
    <property type="project" value="TreeGrafter"/>
</dbReference>
<gene>
    <name evidence="1" type="ORF">TRICI_004382</name>
</gene>
<dbReference type="GO" id="GO:1904262">
    <property type="term" value="P:negative regulation of TORC1 signaling"/>
    <property type="evidence" value="ECO:0007669"/>
    <property type="project" value="TreeGrafter"/>
</dbReference>
<dbReference type="GO" id="GO:0005096">
    <property type="term" value="F:GTPase activator activity"/>
    <property type="evidence" value="ECO:0007669"/>
    <property type="project" value="InterPro"/>
</dbReference>